<feature type="domain" description="DUF4342" evidence="3">
    <location>
        <begin position="49"/>
        <end position="122"/>
    </location>
</feature>
<comment type="caution">
    <text evidence="4">The sequence shown here is derived from an EMBL/GenBank/DDBJ whole genome shotgun (WGS) entry which is preliminary data.</text>
</comment>
<keyword evidence="2" id="KW-0812">Transmembrane</keyword>
<evidence type="ECO:0000313" key="4">
    <source>
        <dbReference type="EMBL" id="MBC8568682.1"/>
    </source>
</evidence>
<feature type="transmembrane region" description="Helical" evidence="2">
    <location>
        <begin position="84"/>
        <end position="114"/>
    </location>
</feature>
<evidence type="ECO:0000313" key="5">
    <source>
        <dbReference type="Proteomes" id="UP000610862"/>
    </source>
</evidence>
<keyword evidence="2" id="KW-1133">Transmembrane helix</keyword>
<feature type="compositionally biased region" description="Basic and acidic residues" evidence="1">
    <location>
        <begin position="162"/>
        <end position="178"/>
    </location>
</feature>
<feature type="compositionally biased region" description="Acidic residues" evidence="1">
    <location>
        <begin position="179"/>
        <end position="206"/>
    </location>
</feature>
<name>A0A926IA39_9FIRM</name>
<gene>
    <name evidence="4" type="ORF">H8692_07925</name>
</gene>
<dbReference type="EMBL" id="JACRTA010000002">
    <property type="protein sequence ID" value="MBC8568682.1"/>
    <property type="molecule type" value="Genomic_DNA"/>
</dbReference>
<feature type="region of interest" description="Disordered" evidence="1">
    <location>
        <begin position="162"/>
        <end position="240"/>
    </location>
</feature>
<sequence length="240" mass="25849">MEITLEKIELVKDRTGVTYAEAKAALEEADGSVVDAIIAIEETINAGQKKRGFGKKGEALFESIKALVSKGNVSKIQVKREGEIVLNVPVNAGIVGVVIAPLASVVAVVAAFGFKCTIEVIKDDGTIIDVSDAVTDAMGTVVEKSSTVVDEVKEKSSQIYQKGKEKAEEAMSRMKKDTEEFDFSECFEENDSDVEIKAEDEDVDSIDVEKSASDTAEDPTADTKTEGESAEESLKQEEEK</sequence>
<protein>
    <submittedName>
        <fullName evidence="4">DUF4342 domain-containing protein</fullName>
    </submittedName>
</protein>
<dbReference type="Pfam" id="PF14242">
    <property type="entry name" value="DUF4342"/>
    <property type="match status" value="1"/>
</dbReference>
<dbReference type="InterPro" id="IPR009060">
    <property type="entry name" value="UBA-like_sf"/>
</dbReference>
<organism evidence="4 5">
    <name type="scientific">Lentihominibacter hominis</name>
    <dbReference type="NCBI Taxonomy" id="2763645"/>
    <lineage>
        <taxon>Bacteria</taxon>
        <taxon>Bacillati</taxon>
        <taxon>Bacillota</taxon>
        <taxon>Clostridia</taxon>
        <taxon>Peptostreptococcales</taxon>
        <taxon>Anaerovoracaceae</taxon>
        <taxon>Lentihominibacter</taxon>
    </lineage>
</organism>
<feature type="compositionally biased region" description="Basic and acidic residues" evidence="1">
    <location>
        <begin position="221"/>
        <end position="240"/>
    </location>
</feature>
<dbReference type="InterPro" id="IPR025642">
    <property type="entry name" value="DUF4342"/>
</dbReference>
<dbReference type="Proteomes" id="UP000610862">
    <property type="component" value="Unassembled WGS sequence"/>
</dbReference>
<accession>A0A926IA39</accession>
<keyword evidence="5" id="KW-1185">Reference proteome</keyword>
<proteinExistence type="predicted"/>
<keyword evidence="2" id="KW-0472">Membrane</keyword>
<dbReference type="AlphaFoldDB" id="A0A926IA39"/>
<dbReference type="Gene3D" id="1.10.8.10">
    <property type="entry name" value="DNA helicase RuvA subunit, C-terminal domain"/>
    <property type="match status" value="1"/>
</dbReference>
<reference evidence="4" key="1">
    <citation type="submission" date="2020-08" db="EMBL/GenBank/DDBJ databases">
        <title>Genome public.</title>
        <authorList>
            <person name="Liu C."/>
            <person name="Sun Q."/>
        </authorList>
    </citation>
    <scope>NUCLEOTIDE SEQUENCE</scope>
    <source>
        <strain evidence="4">NSJ-24</strain>
    </source>
</reference>
<evidence type="ECO:0000259" key="3">
    <source>
        <dbReference type="Pfam" id="PF14242"/>
    </source>
</evidence>
<evidence type="ECO:0000256" key="2">
    <source>
        <dbReference type="SAM" id="Phobius"/>
    </source>
</evidence>
<dbReference type="SUPFAM" id="SSF46934">
    <property type="entry name" value="UBA-like"/>
    <property type="match status" value="1"/>
</dbReference>
<dbReference type="RefSeq" id="WP_177267862.1">
    <property type="nucleotide sequence ID" value="NZ_JACRTA010000002.1"/>
</dbReference>
<evidence type="ECO:0000256" key="1">
    <source>
        <dbReference type="SAM" id="MobiDB-lite"/>
    </source>
</evidence>